<comment type="caution">
    <text evidence="2">The sequence shown here is derived from an EMBL/GenBank/DDBJ whole genome shotgun (WGS) entry which is preliminary data.</text>
</comment>
<organism evidence="2 3">
    <name type="scientific">Carya illinoinensis</name>
    <name type="common">Pecan</name>
    <dbReference type="NCBI Taxonomy" id="32201"/>
    <lineage>
        <taxon>Eukaryota</taxon>
        <taxon>Viridiplantae</taxon>
        <taxon>Streptophyta</taxon>
        <taxon>Embryophyta</taxon>
        <taxon>Tracheophyta</taxon>
        <taxon>Spermatophyta</taxon>
        <taxon>Magnoliopsida</taxon>
        <taxon>eudicotyledons</taxon>
        <taxon>Gunneridae</taxon>
        <taxon>Pentapetalae</taxon>
        <taxon>rosids</taxon>
        <taxon>fabids</taxon>
        <taxon>Fagales</taxon>
        <taxon>Juglandaceae</taxon>
        <taxon>Carya</taxon>
    </lineage>
</organism>
<dbReference type="GO" id="GO:0004519">
    <property type="term" value="F:endonuclease activity"/>
    <property type="evidence" value="ECO:0007669"/>
    <property type="project" value="InterPro"/>
</dbReference>
<evidence type="ECO:0000313" key="3">
    <source>
        <dbReference type="Proteomes" id="UP000811609"/>
    </source>
</evidence>
<dbReference type="InterPro" id="IPR005135">
    <property type="entry name" value="Endo/exonuclease/phosphatase"/>
</dbReference>
<dbReference type="PROSITE" id="PS00726">
    <property type="entry name" value="AP_NUCLEASE_F1_1"/>
    <property type="match status" value="1"/>
</dbReference>
<evidence type="ECO:0000259" key="1">
    <source>
        <dbReference type="Pfam" id="PF03372"/>
    </source>
</evidence>
<feature type="domain" description="Endonuclease/exonuclease/phosphatase" evidence="1">
    <location>
        <begin position="6"/>
        <end position="224"/>
    </location>
</feature>
<dbReference type="GO" id="GO:0006281">
    <property type="term" value="P:DNA repair"/>
    <property type="evidence" value="ECO:0007669"/>
    <property type="project" value="InterPro"/>
</dbReference>
<dbReference type="Pfam" id="PF03372">
    <property type="entry name" value="Exo_endo_phos"/>
    <property type="match status" value="1"/>
</dbReference>
<dbReference type="PANTHER" id="PTHR33710">
    <property type="entry name" value="BNAC02G09200D PROTEIN"/>
    <property type="match status" value="1"/>
</dbReference>
<proteinExistence type="predicted"/>
<dbReference type="InterPro" id="IPR020847">
    <property type="entry name" value="AP_endonuclease_F1_BS"/>
</dbReference>
<keyword evidence="3" id="KW-1185">Reference proteome</keyword>
<evidence type="ECO:0000313" key="2">
    <source>
        <dbReference type="EMBL" id="KAG6666429.1"/>
    </source>
</evidence>
<reference evidence="2" key="1">
    <citation type="submission" date="2020-12" db="EMBL/GenBank/DDBJ databases">
        <title>WGS assembly of Carya illinoinensis cv. Pawnee.</title>
        <authorList>
            <person name="Platts A."/>
            <person name="Shu S."/>
            <person name="Wright S."/>
            <person name="Barry K."/>
            <person name="Edger P."/>
            <person name="Pires J.C."/>
            <person name="Schmutz J."/>
        </authorList>
    </citation>
    <scope>NUCLEOTIDE SEQUENCE</scope>
    <source>
        <tissue evidence="2">Leaf</tissue>
    </source>
</reference>
<dbReference type="AlphaFoldDB" id="A0A8T1RIG7"/>
<gene>
    <name evidence="2" type="ORF">CIPAW_01G031000</name>
</gene>
<dbReference type="GO" id="GO:0003677">
    <property type="term" value="F:DNA binding"/>
    <property type="evidence" value="ECO:0007669"/>
    <property type="project" value="InterPro"/>
</dbReference>
<dbReference type="EMBL" id="CM031809">
    <property type="protein sequence ID" value="KAG6666429.1"/>
    <property type="molecule type" value="Genomic_DNA"/>
</dbReference>
<name>A0A8T1RIG7_CARIL</name>
<accession>A0A8T1RIG7</accession>
<dbReference type="PANTHER" id="PTHR33710:SF64">
    <property type="entry name" value="ENDONUCLEASE_EXONUCLEASE_PHOSPHATASE DOMAIN-CONTAINING PROTEIN"/>
    <property type="match status" value="1"/>
</dbReference>
<protein>
    <recommendedName>
        <fullName evidence="1">Endonuclease/exonuclease/phosphatase domain-containing protein</fullName>
    </recommendedName>
</protein>
<dbReference type="Proteomes" id="UP000811609">
    <property type="component" value="Chromosome 1"/>
</dbReference>
<sequence>MKPKIVSWNVRGLNEDNKRLQIRHLLREWKADIVCLQETKLKIISRNLVRSIWSCPYVDWVYLAAKGASGGILVMWDRRVVEKIEEFVGVYSVACSFRSVADDFLWAFAGVYGPNLDHERRLLWEELAGVHSWWDLPWCIGGDFNVTRFPTECFGNRRMRPAMTEFSECIFDLNLVDLPLAGGTCTWSNNHTWSRLDRFLISPEWECHFPDVWQKRLPRLSSDHWPILLDCGGVQRRRRSFKFENMWLKADDFEEKVRQWWASYQIQGTPSFIFAGKLKALKKYLRLWNKQTFGDVVERKKSKEAEIKGLERIQENRPLTQEEIAVKKELEADLERVVILEETSWRQKSRALWLREGDRSTKFFHRIANSHRRYNNIEMRVWRRRMIMSIGSSFLIFWGNAGLERNGVHGLGGVYQR</sequence>